<accession>A0A1B7MKP6</accession>
<evidence type="ECO:0000256" key="2">
    <source>
        <dbReference type="SAM" id="Phobius"/>
    </source>
</evidence>
<dbReference type="STRING" id="1314800.A0A1B7MKP6"/>
<feature type="region of interest" description="Disordered" evidence="1">
    <location>
        <begin position="320"/>
        <end position="347"/>
    </location>
</feature>
<feature type="transmembrane region" description="Helical" evidence="2">
    <location>
        <begin position="20"/>
        <end position="44"/>
    </location>
</feature>
<keyword evidence="5" id="KW-1185">Reference proteome</keyword>
<feature type="transmembrane region" description="Helical" evidence="2">
    <location>
        <begin position="83"/>
        <end position="101"/>
    </location>
</feature>
<feature type="compositionally biased region" description="Basic and acidic residues" evidence="1">
    <location>
        <begin position="322"/>
        <end position="334"/>
    </location>
</feature>
<organism evidence="4 5">
    <name type="scientific">Rhizopogon vinicolor AM-OR11-026</name>
    <dbReference type="NCBI Taxonomy" id="1314800"/>
    <lineage>
        <taxon>Eukaryota</taxon>
        <taxon>Fungi</taxon>
        <taxon>Dikarya</taxon>
        <taxon>Basidiomycota</taxon>
        <taxon>Agaricomycotina</taxon>
        <taxon>Agaricomycetes</taxon>
        <taxon>Agaricomycetidae</taxon>
        <taxon>Boletales</taxon>
        <taxon>Suillineae</taxon>
        <taxon>Rhizopogonaceae</taxon>
        <taxon>Rhizopogon</taxon>
    </lineage>
</organism>
<feature type="transmembrane region" description="Helical" evidence="2">
    <location>
        <begin position="204"/>
        <end position="231"/>
    </location>
</feature>
<evidence type="ECO:0000256" key="1">
    <source>
        <dbReference type="SAM" id="MobiDB-lite"/>
    </source>
</evidence>
<feature type="transmembrane region" description="Helical" evidence="2">
    <location>
        <begin position="243"/>
        <end position="266"/>
    </location>
</feature>
<dbReference type="Pfam" id="PF20152">
    <property type="entry name" value="DUF6534"/>
    <property type="match status" value="1"/>
</dbReference>
<reference evidence="4 5" key="1">
    <citation type="submission" date="2016-06" db="EMBL/GenBank/DDBJ databases">
        <title>Comparative genomics of the ectomycorrhizal sister species Rhizopogon vinicolor and Rhizopogon vesiculosus (Basidiomycota: Boletales) reveals a divergence of the mating type B locus.</title>
        <authorList>
            <consortium name="DOE Joint Genome Institute"/>
            <person name="Mujic A.B."/>
            <person name="Kuo A."/>
            <person name="Tritt A."/>
            <person name="Lipzen A."/>
            <person name="Chen C."/>
            <person name="Johnson J."/>
            <person name="Sharma A."/>
            <person name="Barry K."/>
            <person name="Grigoriev I.V."/>
            <person name="Spatafora J.W."/>
        </authorList>
    </citation>
    <scope>NUCLEOTIDE SEQUENCE [LARGE SCALE GENOMIC DNA]</scope>
    <source>
        <strain evidence="4 5">AM-OR11-026</strain>
    </source>
</reference>
<dbReference type="PANTHER" id="PTHR40465:SF1">
    <property type="entry name" value="DUF6534 DOMAIN-CONTAINING PROTEIN"/>
    <property type="match status" value="1"/>
</dbReference>
<dbReference type="EMBL" id="KV448825">
    <property type="protein sequence ID" value="OAX33157.1"/>
    <property type="molecule type" value="Genomic_DNA"/>
</dbReference>
<dbReference type="AlphaFoldDB" id="A0A1B7MKP6"/>
<evidence type="ECO:0000313" key="4">
    <source>
        <dbReference type="EMBL" id="OAX33157.1"/>
    </source>
</evidence>
<keyword evidence="2" id="KW-1133">Transmembrane helix</keyword>
<gene>
    <name evidence="4" type="ORF">K503DRAFT_804595</name>
</gene>
<keyword evidence="2" id="KW-0472">Membrane</keyword>
<feature type="transmembrane region" description="Helical" evidence="2">
    <location>
        <begin position="121"/>
        <end position="140"/>
    </location>
</feature>
<dbReference type="PANTHER" id="PTHR40465">
    <property type="entry name" value="CHROMOSOME 1, WHOLE GENOME SHOTGUN SEQUENCE"/>
    <property type="match status" value="1"/>
</dbReference>
<dbReference type="InterPro" id="IPR045339">
    <property type="entry name" value="DUF6534"/>
</dbReference>
<protein>
    <recommendedName>
        <fullName evidence="3">DUF6534 domain-containing protein</fullName>
    </recommendedName>
</protein>
<dbReference type="Proteomes" id="UP000092154">
    <property type="component" value="Unassembled WGS sequence"/>
</dbReference>
<proteinExistence type="predicted"/>
<evidence type="ECO:0000259" key="3">
    <source>
        <dbReference type="Pfam" id="PF20152"/>
    </source>
</evidence>
<sequence>MSSSTQNLLPHGVDLGNTFGALFIAVILAAVLLGVTNVQTFAYFQTHRGTGMILHKLVIRPRRYLLVRPVFDNYIKSSGFGRILDTLHLALITHCVYYYLVTNYANIGALTEIVWSFKLRVAIDAIIIYGVHVLYAYRIWIVSKGRSRALPATVVGNNCDPEFRRVCYLNTVFFLTLKIPLGVSIAIVWGVYQCHVFTDLIGIQWVTFITLGTVAFVDFVIASSLCYIFATSLISMDPLLTKLMAYTINTGCLTSVFSVVIIITCAVMPTNFVYLAIDFLIAKLYVNSYLALLNAPYYLQPNKPGTADISGSRACRPSLHGGDLEAEKPQESRKNMFKHPHGHDDELYPTRPVQAFIVDSIVDGRA</sequence>
<evidence type="ECO:0000313" key="5">
    <source>
        <dbReference type="Proteomes" id="UP000092154"/>
    </source>
</evidence>
<feature type="transmembrane region" description="Helical" evidence="2">
    <location>
        <begin position="172"/>
        <end position="192"/>
    </location>
</feature>
<keyword evidence="2" id="KW-0812">Transmembrane</keyword>
<dbReference type="InParanoid" id="A0A1B7MKP6"/>
<feature type="domain" description="DUF6534" evidence="3">
    <location>
        <begin position="215"/>
        <end position="295"/>
    </location>
</feature>
<name>A0A1B7MKP6_9AGAM</name>
<dbReference type="OrthoDB" id="2535105at2759"/>